<organism evidence="2 3">
    <name type="scientific">Armillaria solidipes</name>
    <dbReference type="NCBI Taxonomy" id="1076256"/>
    <lineage>
        <taxon>Eukaryota</taxon>
        <taxon>Fungi</taxon>
        <taxon>Dikarya</taxon>
        <taxon>Basidiomycota</taxon>
        <taxon>Agaricomycotina</taxon>
        <taxon>Agaricomycetes</taxon>
        <taxon>Agaricomycetidae</taxon>
        <taxon>Agaricales</taxon>
        <taxon>Marasmiineae</taxon>
        <taxon>Physalacriaceae</taxon>
        <taxon>Armillaria</taxon>
    </lineage>
</organism>
<evidence type="ECO:0000313" key="3">
    <source>
        <dbReference type="Proteomes" id="UP000218334"/>
    </source>
</evidence>
<name>A0A2H3B6B6_9AGAR</name>
<accession>A0A2H3B6B6</accession>
<proteinExistence type="predicted"/>
<keyword evidence="3" id="KW-1185">Reference proteome</keyword>
<reference evidence="3" key="1">
    <citation type="journal article" date="2017" name="Nat. Ecol. Evol.">
        <title>Genome expansion and lineage-specific genetic innovations in the forest pathogenic fungi Armillaria.</title>
        <authorList>
            <person name="Sipos G."/>
            <person name="Prasanna A.N."/>
            <person name="Walter M.C."/>
            <person name="O'Connor E."/>
            <person name="Balint B."/>
            <person name="Krizsan K."/>
            <person name="Kiss B."/>
            <person name="Hess J."/>
            <person name="Varga T."/>
            <person name="Slot J."/>
            <person name="Riley R."/>
            <person name="Boka B."/>
            <person name="Rigling D."/>
            <person name="Barry K."/>
            <person name="Lee J."/>
            <person name="Mihaltcheva S."/>
            <person name="LaButti K."/>
            <person name="Lipzen A."/>
            <person name="Waldron R."/>
            <person name="Moloney N.M."/>
            <person name="Sperisen C."/>
            <person name="Kredics L."/>
            <person name="Vagvoelgyi C."/>
            <person name="Patrignani A."/>
            <person name="Fitzpatrick D."/>
            <person name="Nagy I."/>
            <person name="Doyle S."/>
            <person name="Anderson J.B."/>
            <person name="Grigoriev I.V."/>
            <person name="Gueldener U."/>
            <person name="Muensterkoetter M."/>
            <person name="Nagy L.G."/>
        </authorList>
    </citation>
    <scope>NUCLEOTIDE SEQUENCE [LARGE SCALE GENOMIC DNA]</scope>
    <source>
        <strain evidence="3">28-4</strain>
    </source>
</reference>
<gene>
    <name evidence="2" type="ORF">ARMSODRAFT_966306</name>
</gene>
<sequence length="53" mass="5680">MGMPLPPLRVPVNMPLLTLVCAIVSLLSGTQRRSTMSVIQLKSKVSNSTSRLG</sequence>
<dbReference type="AlphaFoldDB" id="A0A2H3B6B6"/>
<evidence type="ECO:0000313" key="2">
    <source>
        <dbReference type="EMBL" id="PBK60127.1"/>
    </source>
</evidence>
<dbReference type="EMBL" id="KZ293491">
    <property type="protein sequence ID" value="PBK60127.1"/>
    <property type="molecule type" value="Genomic_DNA"/>
</dbReference>
<feature type="signal peptide" evidence="1">
    <location>
        <begin position="1"/>
        <end position="32"/>
    </location>
</feature>
<feature type="chain" id="PRO_5013897515" evidence="1">
    <location>
        <begin position="33"/>
        <end position="53"/>
    </location>
</feature>
<protein>
    <submittedName>
        <fullName evidence="2">Uncharacterized protein</fullName>
    </submittedName>
</protein>
<dbReference type="Proteomes" id="UP000218334">
    <property type="component" value="Unassembled WGS sequence"/>
</dbReference>
<keyword evidence="1" id="KW-0732">Signal</keyword>
<evidence type="ECO:0000256" key="1">
    <source>
        <dbReference type="SAM" id="SignalP"/>
    </source>
</evidence>